<evidence type="ECO:0000256" key="1">
    <source>
        <dbReference type="SAM" id="SignalP"/>
    </source>
</evidence>
<keyword evidence="1" id="KW-0732">Signal</keyword>
<dbReference type="EMBL" id="CAUYUE010000011">
    <property type="protein sequence ID" value="CAK0785099.1"/>
    <property type="molecule type" value="Genomic_DNA"/>
</dbReference>
<feature type="domain" description="DUF305" evidence="2">
    <location>
        <begin position="62"/>
        <end position="219"/>
    </location>
</feature>
<evidence type="ECO:0000313" key="3">
    <source>
        <dbReference type="EMBL" id="CAK0785099.1"/>
    </source>
</evidence>
<evidence type="ECO:0000313" key="4">
    <source>
        <dbReference type="Proteomes" id="UP001314263"/>
    </source>
</evidence>
<dbReference type="PANTHER" id="PTHR36933:SF1">
    <property type="entry name" value="SLL0788 PROTEIN"/>
    <property type="match status" value="1"/>
</dbReference>
<dbReference type="PROSITE" id="PS51257">
    <property type="entry name" value="PROKAR_LIPOPROTEIN"/>
    <property type="match status" value="1"/>
</dbReference>
<dbReference type="PANTHER" id="PTHR36933">
    <property type="entry name" value="SLL0788 PROTEIN"/>
    <property type="match status" value="1"/>
</dbReference>
<sequence>MRAWSGYASGLQALSLLLATACFGVGRGIAPAQAQNASLELQDIMHRIELGMLAVSPCSNADIYFSEAIKPHRLGAVDMCSWMLEHGSNPTLLNISATVYSAPTENYIYQMRPQLPECPLAPSPAPGPDTARQPRSMAAGIVSSSPAVAIRSSMAMISPAPLNGNYDHDFALQMIAHHWASMNMARVEVKYGTHQPLKALATQLIVMQTLQVEQMRSVLSRDYSTFV</sequence>
<dbReference type="AlphaFoldDB" id="A0AAV1ICK8"/>
<protein>
    <recommendedName>
        <fullName evidence="2">DUF305 domain-containing protein</fullName>
    </recommendedName>
</protein>
<dbReference type="InterPro" id="IPR005183">
    <property type="entry name" value="DUF305_CopM-like"/>
</dbReference>
<dbReference type="Pfam" id="PF03713">
    <property type="entry name" value="DUF305"/>
    <property type="match status" value="1"/>
</dbReference>
<proteinExistence type="predicted"/>
<dbReference type="InterPro" id="IPR012347">
    <property type="entry name" value="Ferritin-like"/>
</dbReference>
<feature type="signal peptide" evidence="1">
    <location>
        <begin position="1"/>
        <end position="28"/>
    </location>
</feature>
<dbReference type="Proteomes" id="UP001314263">
    <property type="component" value="Unassembled WGS sequence"/>
</dbReference>
<reference evidence="3 4" key="1">
    <citation type="submission" date="2023-10" db="EMBL/GenBank/DDBJ databases">
        <authorList>
            <person name="Maclean D."/>
            <person name="Macfadyen A."/>
        </authorList>
    </citation>
    <scope>NUCLEOTIDE SEQUENCE [LARGE SCALE GENOMIC DNA]</scope>
</reference>
<dbReference type="Gene3D" id="1.20.1260.10">
    <property type="match status" value="1"/>
</dbReference>
<gene>
    <name evidence="3" type="ORF">CVIRNUC_008305</name>
</gene>
<feature type="chain" id="PRO_5043931468" description="DUF305 domain-containing protein" evidence="1">
    <location>
        <begin position="29"/>
        <end position="227"/>
    </location>
</feature>
<name>A0AAV1ICK8_9CHLO</name>
<organism evidence="3 4">
    <name type="scientific">Coccomyxa viridis</name>
    <dbReference type="NCBI Taxonomy" id="1274662"/>
    <lineage>
        <taxon>Eukaryota</taxon>
        <taxon>Viridiplantae</taxon>
        <taxon>Chlorophyta</taxon>
        <taxon>core chlorophytes</taxon>
        <taxon>Trebouxiophyceae</taxon>
        <taxon>Trebouxiophyceae incertae sedis</taxon>
        <taxon>Coccomyxaceae</taxon>
        <taxon>Coccomyxa</taxon>
    </lineage>
</organism>
<accession>A0AAV1ICK8</accession>
<comment type="caution">
    <text evidence="3">The sequence shown here is derived from an EMBL/GenBank/DDBJ whole genome shotgun (WGS) entry which is preliminary data.</text>
</comment>
<evidence type="ECO:0000259" key="2">
    <source>
        <dbReference type="Pfam" id="PF03713"/>
    </source>
</evidence>
<keyword evidence="4" id="KW-1185">Reference proteome</keyword>